<gene>
    <name evidence="2" type="ORF">ACFO4E_09270</name>
</gene>
<feature type="transmembrane region" description="Helical" evidence="1">
    <location>
        <begin position="7"/>
        <end position="31"/>
    </location>
</feature>
<feature type="transmembrane region" description="Helical" evidence="1">
    <location>
        <begin position="111"/>
        <end position="132"/>
    </location>
</feature>
<accession>A0ABV9DUK3</accession>
<keyword evidence="1" id="KW-1133">Transmembrane helix</keyword>
<reference evidence="3" key="1">
    <citation type="journal article" date="2019" name="Int. J. Syst. Evol. Microbiol.">
        <title>The Global Catalogue of Microorganisms (GCM) 10K type strain sequencing project: providing services to taxonomists for standard genome sequencing and annotation.</title>
        <authorList>
            <consortium name="The Broad Institute Genomics Platform"/>
            <consortium name="The Broad Institute Genome Sequencing Center for Infectious Disease"/>
            <person name="Wu L."/>
            <person name="Ma J."/>
        </authorList>
    </citation>
    <scope>NUCLEOTIDE SEQUENCE [LARGE SCALE GENOMIC DNA]</scope>
    <source>
        <strain evidence="3">XZYJ18</strain>
    </source>
</reference>
<keyword evidence="1" id="KW-0812">Transmembrane</keyword>
<keyword evidence="1" id="KW-0472">Membrane</keyword>
<proteinExistence type="predicted"/>
<dbReference type="RefSeq" id="WP_378572888.1">
    <property type="nucleotide sequence ID" value="NZ_JBHSFQ010000006.1"/>
</dbReference>
<dbReference type="EMBL" id="JBHSFQ010000006">
    <property type="protein sequence ID" value="MFC4562044.1"/>
    <property type="molecule type" value="Genomic_DNA"/>
</dbReference>
<organism evidence="2 3">
    <name type="scientific">Nocardiopsis mangrovi</name>
    <dbReference type="NCBI Taxonomy" id="1179818"/>
    <lineage>
        <taxon>Bacteria</taxon>
        <taxon>Bacillati</taxon>
        <taxon>Actinomycetota</taxon>
        <taxon>Actinomycetes</taxon>
        <taxon>Streptosporangiales</taxon>
        <taxon>Nocardiopsidaceae</taxon>
        <taxon>Nocardiopsis</taxon>
    </lineage>
</organism>
<protein>
    <submittedName>
        <fullName evidence="2">Uncharacterized protein</fullName>
    </submittedName>
</protein>
<keyword evidence="3" id="KW-1185">Reference proteome</keyword>
<dbReference type="Proteomes" id="UP001595923">
    <property type="component" value="Unassembled WGS sequence"/>
</dbReference>
<sequence>MTVKHAGWAAAIVVGGWVVTLVGYLATGMVAATLAPPSPAVQRPEVGTVEVVALLGMAAVVAAAVGLGAALARNSARMGRPGAAATAAAGPLAAVATALLLSIALDGSGPGTAAAHSAAAVATSGAVLWAVLRRRR</sequence>
<evidence type="ECO:0000313" key="2">
    <source>
        <dbReference type="EMBL" id="MFC4562044.1"/>
    </source>
</evidence>
<name>A0ABV9DUK3_9ACTN</name>
<feature type="transmembrane region" description="Helical" evidence="1">
    <location>
        <begin position="84"/>
        <end position="105"/>
    </location>
</feature>
<evidence type="ECO:0000256" key="1">
    <source>
        <dbReference type="SAM" id="Phobius"/>
    </source>
</evidence>
<feature type="transmembrane region" description="Helical" evidence="1">
    <location>
        <begin position="51"/>
        <end position="72"/>
    </location>
</feature>
<evidence type="ECO:0000313" key="3">
    <source>
        <dbReference type="Proteomes" id="UP001595923"/>
    </source>
</evidence>
<comment type="caution">
    <text evidence="2">The sequence shown here is derived from an EMBL/GenBank/DDBJ whole genome shotgun (WGS) entry which is preliminary data.</text>
</comment>